<comment type="caution">
    <text evidence="4">The sequence shown here is derived from an EMBL/GenBank/DDBJ whole genome shotgun (WGS) entry which is preliminary data.</text>
</comment>
<dbReference type="RefSeq" id="WP_350938939.1">
    <property type="nucleotide sequence ID" value="NZ_JAYWLC010000020.1"/>
</dbReference>
<feature type="domain" description="DUF4214" evidence="3">
    <location>
        <begin position="721"/>
        <end position="787"/>
    </location>
</feature>
<comment type="subcellular location">
    <subcellularLocation>
        <location evidence="1">Secreted</location>
    </subcellularLocation>
</comment>
<dbReference type="EMBL" id="JAYWLC010000020">
    <property type="protein sequence ID" value="MER5173549.1"/>
    <property type="molecule type" value="Genomic_DNA"/>
</dbReference>
<dbReference type="InterPro" id="IPR025282">
    <property type="entry name" value="DUF4214"/>
</dbReference>
<dbReference type="PANTHER" id="PTHR38340:SF1">
    <property type="entry name" value="S-LAYER PROTEIN"/>
    <property type="match status" value="1"/>
</dbReference>
<dbReference type="InterPro" id="IPR011049">
    <property type="entry name" value="Serralysin-like_metalloprot_C"/>
</dbReference>
<dbReference type="Gene3D" id="1.10.3130.20">
    <property type="entry name" value="Phycobilisome linker domain"/>
    <property type="match status" value="2"/>
</dbReference>
<dbReference type="Proteomes" id="UP001438953">
    <property type="component" value="Unassembled WGS sequence"/>
</dbReference>
<dbReference type="PRINTS" id="PR00313">
    <property type="entry name" value="CABNDNGRPT"/>
</dbReference>
<sequence length="894" mass="93530">MGYLTHLGMATTGATKYMSSIDDLLLSLDGGVLYQASGEGGGVVVRDAATGAKLLDLALYPAGSGLYGTVDLALCEVGGKLALLASGPLISGVAGYWVASNGTLNQAFTLENSSLDAINILETVSIGSTDLLITAGREENGFTVYTLGTSGALSVTARADLAAGTLRDIETVTVGSATYVLTLSDDDPKLGCYALSSTGKVSAQAGLDLADGLAISNPVALTQVTLAGQVYVLVGAQGSSSVTVARIDAAGQLTVTDQVNDDLTTRFGQLTVLEAVEYEGRAYIVAGGGDDGLSLLTLLPDGRLLHLETVADTEGMAIEDPSALELAVVDGELRLYVAGQGEGEDGLSALSLFSIDVDPGSILSGTKAADALTGAGVDDILSGGAGNDTLRGGAGDDVIMDGAGSDRMWGGAGADTFVLTKDGTTDRIEDFEVGIDRIDLSQIGRFYTVDALTITPITGGARITLGEETVTVMSADGRSLKASDFSAEDLRDIWHIDISYLTLGPQHIVGTAEDEWLEGDRGADTVTGGRGADTLLGGAGDDLLLGEIEDGKFDAASAQVVRIFQATLDRAPNAAGHLDWTTQILTGEKTLTEVAEGFVNSAEFQSTYGELTNAQFVTQLYQNVLGRAPDAAGLKSWTTFLGQEGNSRADVVVGFSESTEFSRNMQSEVLDMSRAGYQESWADDVFRLYQATLGRAPDLAGLTVWTTALSQGKSFGDVVDGFVNSPEFQQSYGNVDDAGFVTLLYQNVLGRAPNAAGLSDWCARMDQGWTRAEVVEGFSQSAEFVAQMAAPLKAWMKAQGEWNQLDGGSGENILFGGMMADRFVFSAETPGSHLVVDYQPWDTLSFEGFGYASVADIKAQFTQDGADAVFADQDVEVVLRNISVNEIAYDSFSY</sequence>
<proteinExistence type="predicted"/>
<dbReference type="PROSITE" id="PS00330">
    <property type="entry name" value="HEMOLYSIN_CALCIUM"/>
    <property type="match status" value="1"/>
</dbReference>
<keyword evidence="5" id="KW-1185">Reference proteome</keyword>
<gene>
    <name evidence="4" type="ORF">VSX56_17420</name>
</gene>
<dbReference type="InterPro" id="IPR018511">
    <property type="entry name" value="Hemolysin-typ_Ca-bd_CS"/>
</dbReference>
<protein>
    <submittedName>
        <fullName evidence="4">DUF4214 domain-containing protein</fullName>
    </submittedName>
</protein>
<dbReference type="InterPro" id="IPR050557">
    <property type="entry name" value="RTX_toxin/Mannuronan_C5-epim"/>
</dbReference>
<dbReference type="InterPro" id="IPR038255">
    <property type="entry name" value="PBS_linker_sf"/>
</dbReference>
<feature type="domain" description="DUF4214" evidence="3">
    <location>
        <begin position="595"/>
        <end position="664"/>
    </location>
</feature>
<dbReference type="Pfam" id="PF00353">
    <property type="entry name" value="HemolysinCabind"/>
    <property type="match status" value="2"/>
</dbReference>
<dbReference type="SUPFAM" id="SSF51120">
    <property type="entry name" value="beta-Roll"/>
    <property type="match status" value="3"/>
</dbReference>
<accession>A0ABV1SM37</accession>
<evidence type="ECO:0000259" key="3">
    <source>
        <dbReference type="Pfam" id="PF13946"/>
    </source>
</evidence>
<reference evidence="4 5" key="2">
    <citation type="submission" date="2024-06" db="EMBL/GenBank/DDBJ databases">
        <title>Thioclava kandeliae sp. nov. from a rhizosphere soil sample of Kandelia candel in a mangrove.</title>
        <authorList>
            <person name="Mu T."/>
        </authorList>
    </citation>
    <scope>NUCLEOTIDE SEQUENCE [LARGE SCALE GENOMIC DNA]</scope>
    <source>
        <strain evidence="4 5">CPCC 100088</strain>
    </source>
</reference>
<name>A0ABV1SM37_9RHOB</name>
<evidence type="ECO:0000256" key="1">
    <source>
        <dbReference type="ARBA" id="ARBA00004613"/>
    </source>
</evidence>
<dbReference type="InterPro" id="IPR001343">
    <property type="entry name" value="Hemolysn_Ca-bd"/>
</dbReference>
<dbReference type="Gene3D" id="2.150.10.10">
    <property type="entry name" value="Serralysin-like metalloprotease, C-terminal"/>
    <property type="match status" value="2"/>
</dbReference>
<organism evidence="4 5">
    <name type="scientific">Thioclava kandeliae</name>
    <dbReference type="NCBI Taxonomy" id="3070818"/>
    <lineage>
        <taxon>Bacteria</taxon>
        <taxon>Pseudomonadati</taxon>
        <taxon>Pseudomonadota</taxon>
        <taxon>Alphaproteobacteria</taxon>
        <taxon>Rhodobacterales</taxon>
        <taxon>Paracoccaceae</taxon>
        <taxon>Thioclava</taxon>
    </lineage>
</organism>
<evidence type="ECO:0000313" key="4">
    <source>
        <dbReference type="EMBL" id="MER5173549.1"/>
    </source>
</evidence>
<dbReference type="Pfam" id="PF13946">
    <property type="entry name" value="DUF4214"/>
    <property type="match status" value="2"/>
</dbReference>
<keyword evidence="2" id="KW-0964">Secreted</keyword>
<reference evidence="4 5" key="1">
    <citation type="submission" date="2024-01" db="EMBL/GenBank/DDBJ databases">
        <authorList>
            <person name="Deng Y."/>
            <person name="Su J."/>
        </authorList>
    </citation>
    <scope>NUCLEOTIDE SEQUENCE [LARGE SCALE GENOMIC DNA]</scope>
    <source>
        <strain evidence="4 5">CPCC 100088</strain>
    </source>
</reference>
<evidence type="ECO:0000256" key="2">
    <source>
        <dbReference type="ARBA" id="ARBA00022525"/>
    </source>
</evidence>
<evidence type="ECO:0000313" key="5">
    <source>
        <dbReference type="Proteomes" id="UP001438953"/>
    </source>
</evidence>
<dbReference type="PANTHER" id="PTHR38340">
    <property type="entry name" value="S-LAYER PROTEIN"/>
    <property type="match status" value="1"/>
</dbReference>